<keyword evidence="2 5" id="KW-0812">Transmembrane</keyword>
<dbReference type="GO" id="GO:0016020">
    <property type="term" value="C:membrane"/>
    <property type="evidence" value="ECO:0007669"/>
    <property type="project" value="UniProtKB-SubCell"/>
</dbReference>
<dbReference type="PANTHER" id="PTHR23294">
    <property type="entry name" value="ET TRANSLATION PRODUCT-RELATED"/>
    <property type="match status" value="1"/>
</dbReference>
<dbReference type="Proteomes" id="UP000670092">
    <property type="component" value="Unassembled WGS sequence"/>
</dbReference>
<feature type="transmembrane region" description="Helical" evidence="5">
    <location>
        <begin position="89"/>
        <end position="115"/>
    </location>
</feature>
<feature type="transmembrane region" description="Helical" evidence="5">
    <location>
        <begin position="381"/>
        <end position="401"/>
    </location>
</feature>
<dbReference type="OrthoDB" id="196103at2759"/>
<feature type="transmembrane region" description="Helical" evidence="5">
    <location>
        <begin position="224"/>
        <end position="246"/>
    </location>
</feature>
<evidence type="ECO:0000256" key="5">
    <source>
        <dbReference type="SAM" id="Phobius"/>
    </source>
</evidence>
<dbReference type="GO" id="GO:0022857">
    <property type="term" value="F:transmembrane transporter activity"/>
    <property type="evidence" value="ECO:0007669"/>
    <property type="project" value="InterPro"/>
</dbReference>
<dbReference type="InterPro" id="IPR051617">
    <property type="entry name" value="UNC-93-like_regulator"/>
</dbReference>
<evidence type="ECO:0000256" key="4">
    <source>
        <dbReference type="ARBA" id="ARBA00023136"/>
    </source>
</evidence>
<feature type="transmembrane region" description="Helical" evidence="5">
    <location>
        <begin position="494"/>
        <end position="519"/>
    </location>
</feature>
<feature type="transmembrane region" description="Helical" evidence="5">
    <location>
        <begin position="306"/>
        <end position="332"/>
    </location>
</feature>
<feature type="transmembrane region" description="Helical" evidence="5">
    <location>
        <begin position="421"/>
        <end position="438"/>
    </location>
</feature>
<accession>A0A8H7YCG0</accession>
<name>A0A8H7YCG0_AJECA</name>
<organism evidence="6 7">
    <name type="scientific">Ajellomyces capsulatus</name>
    <name type="common">Darling's disease fungus</name>
    <name type="synonym">Histoplasma capsulatum</name>
    <dbReference type="NCBI Taxonomy" id="5037"/>
    <lineage>
        <taxon>Eukaryota</taxon>
        <taxon>Fungi</taxon>
        <taxon>Dikarya</taxon>
        <taxon>Ascomycota</taxon>
        <taxon>Pezizomycotina</taxon>
        <taxon>Eurotiomycetes</taxon>
        <taxon>Eurotiomycetidae</taxon>
        <taxon>Onygenales</taxon>
        <taxon>Ajellomycetaceae</taxon>
        <taxon>Histoplasma</taxon>
    </lineage>
</organism>
<dbReference type="AlphaFoldDB" id="A0A8H7YCG0"/>
<feature type="transmembrane region" description="Helical" evidence="5">
    <location>
        <begin position="352"/>
        <end position="369"/>
    </location>
</feature>
<protein>
    <submittedName>
        <fullName evidence="6">DUF895 domain-containing protein</fullName>
    </submittedName>
</protein>
<feature type="transmembrane region" description="Helical" evidence="5">
    <location>
        <begin position="258"/>
        <end position="279"/>
    </location>
</feature>
<sequence length="546" mass="59974">MRRGLSMVVNPWRQTPDFQRGTPRPAWDININIYPSSVSRNPSSTSICTYAYISSPRGRMTRYFSFLARRDPEMGRSQLIDNGSPSVPWYYAVFTNAWFQVLLISFICFCCPGMFNALGGLGGSGQVDPTVAANANVALLAANAATALFVVGPIFSIIGPRACWLVGGWTYALYSGSLLAFNIIANGPFVIVAGGILGVGASFLWVAQGAIMTTYVPEAQKGRAIAVFWIVFNMGGTIGSLASFGLNFHNGRGTVSNSTYIATMAVMGFGWLIGIFICPPSRVQLSQLREAEYMVRDRSLRALGKLIFSTIFRLQVVCSLPLFFCANLFYSYQQNDVNGKTFNIRTRSLNSALYWMAQMCGGLLMGALMDLRFLNRRQRAWLGWVVLLVTGLGTWGGGYVFQKWEDKRIAAGLVQDLDFTSADIATGPIFLYIFYGLYDALWQGYCYWLIGSMSNSAAVTAILVGAYKSFQATGGAMAWRVNALKTPSMSQLAMNWGLCIGALIIAIPAVLSVTLTNVVQPEPVEQRHKGNVRVEEWDIDMKRTSS</sequence>
<feature type="transmembrane region" description="Helical" evidence="5">
    <location>
        <begin position="190"/>
        <end position="212"/>
    </location>
</feature>
<gene>
    <name evidence="6" type="ORF">I7I52_11979</name>
</gene>
<evidence type="ECO:0000313" key="6">
    <source>
        <dbReference type="EMBL" id="KAG5288476.1"/>
    </source>
</evidence>
<evidence type="ECO:0000313" key="7">
    <source>
        <dbReference type="Proteomes" id="UP000670092"/>
    </source>
</evidence>
<evidence type="ECO:0000256" key="2">
    <source>
        <dbReference type="ARBA" id="ARBA00022692"/>
    </source>
</evidence>
<dbReference type="InterPro" id="IPR011701">
    <property type="entry name" value="MFS"/>
</dbReference>
<keyword evidence="4 5" id="KW-0472">Membrane</keyword>
<dbReference type="Gene3D" id="1.20.1250.20">
    <property type="entry name" value="MFS general substrate transporter like domains"/>
    <property type="match status" value="1"/>
</dbReference>
<dbReference type="InterPro" id="IPR036259">
    <property type="entry name" value="MFS_trans_sf"/>
</dbReference>
<dbReference type="Pfam" id="PF07690">
    <property type="entry name" value="MFS_1"/>
    <property type="match status" value="1"/>
</dbReference>
<evidence type="ECO:0000256" key="1">
    <source>
        <dbReference type="ARBA" id="ARBA00004141"/>
    </source>
</evidence>
<reference evidence="6 7" key="1">
    <citation type="submission" date="2021-01" db="EMBL/GenBank/DDBJ databases">
        <title>Chromosome-level genome assembly of a human fungal pathogen reveals clustering of transcriptionally co-regulated genes.</title>
        <authorList>
            <person name="Voorhies M."/>
            <person name="Cohen S."/>
            <person name="Shea T.P."/>
            <person name="Petrus S."/>
            <person name="Munoz J.F."/>
            <person name="Poplawski S."/>
            <person name="Goldman W.E."/>
            <person name="Michael T."/>
            <person name="Cuomo C.A."/>
            <person name="Sil A."/>
            <person name="Beyhan S."/>
        </authorList>
    </citation>
    <scope>NUCLEOTIDE SEQUENCE [LARGE SCALE GENOMIC DNA]</scope>
    <source>
        <strain evidence="6 7">G184AR</strain>
    </source>
</reference>
<keyword evidence="3 5" id="KW-1133">Transmembrane helix</keyword>
<proteinExistence type="predicted"/>
<feature type="transmembrane region" description="Helical" evidence="5">
    <location>
        <begin position="445"/>
        <end position="467"/>
    </location>
</feature>
<dbReference type="SUPFAM" id="SSF103473">
    <property type="entry name" value="MFS general substrate transporter"/>
    <property type="match status" value="1"/>
</dbReference>
<dbReference type="PANTHER" id="PTHR23294:SF55">
    <property type="entry name" value="TRANSPORTER, PUTATIVE (AFU_ORTHOLOGUE AFUA_1G17480)-RELATED"/>
    <property type="match status" value="1"/>
</dbReference>
<comment type="caution">
    <text evidence="6">The sequence shown here is derived from an EMBL/GenBank/DDBJ whole genome shotgun (WGS) entry which is preliminary data.</text>
</comment>
<evidence type="ECO:0000256" key="3">
    <source>
        <dbReference type="ARBA" id="ARBA00022989"/>
    </source>
</evidence>
<dbReference type="EMBL" id="JAEVHI010000006">
    <property type="protein sequence ID" value="KAG5288476.1"/>
    <property type="molecule type" value="Genomic_DNA"/>
</dbReference>
<comment type="subcellular location">
    <subcellularLocation>
        <location evidence="1">Membrane</location>
        <topology evidence="1">Multi-pass membrane protein</topology>
    </subcellularLocation>
</comment>
<dbReference type="VEuPathDB" id="FungiDB:I7I52_11979"/>
<feature type="transmembrane region" description="Helical" evidence="5">
    <location>
        <begin position="162"/>
        <end position="184"/>
    </location>
</feature>
<feature type="transmembrane region" description="Helical" evidence="5">
    <location>
        <begin position="135"/>
        <end position="155"/>
    </location>
</feature>